<dbReference type="Proteomes" id="UP000026915">
    <property type="component" value="Chromosome 1"/>
</dbReference>
<sequence>MLNQNIFVDRLNSLESKFDSWANEMKTYWIVRSPNYLLCGSGTVQPAPLFSSKPKTQANVLYLLCAFSEMVGLSLAVKYFVRPRWKFLKAFFQMVGKG</sequence>
<keyword evidence="1" id="KW-0812">Transmembrane</keyword>
<dbReference type="HOGENOM" id="CLU_2337760_0_0_1"/>
<evidence type="ECO:0000313" key="3">
    <source>
        <dbReference type="Proteomes" id="UP000026915"/>
    </source>
</evidence>
<dbReference type="AlphaFoldDB" id="A0A061DM35"/>
<evidence type="ECO:0000256" key="1">
    <source>
        <dbReference type="SAM" id="Phobius"/>
    </source>
</evidence>
<name>A0A061DM35_THECC</name>
<reference evidence="2 3" key="1">
    <citation type="journal article" date="2013" name="Genome Biol.">
        <title>The genome sequence of the most widely cultivated cacao type and its use to identify candidate genes regulating pod color.</title>
        <authorList>
            <person name="Motamayor J.C."/>
            <person name="Mockaitis K."/>
            <person name="Schmutz J."/>
            <person name="Haiminen N."/>
            <person name="Iii D.L."/>
            <person name="Cornejo O."/>
            <person name="Findley S.D."/>
            <person name="Zheng P."/>
            <person name="Utro F."/>
            <person name="Royaert S."/>
            <person name="Saski C."/>
            <person name="Jenkins J."/>
            <person name="Podicheti R."/>
            <person name="Zhao M."/>
            <person name="Scheffler B.E."/>
            <person name="Stack J.C."/>
            <person name="Feltus F.A."/>
            <person name="Mustiga G.M."/>
            <person name="Amores F."/>
            <person name="Phillips W."/>
            <person name="Marelli J.P."/>
            <person name="May G.D."/>
            <person name="Shapiro H."/>
            <person name="Ma J."/>
            <person name="Bustamante C.D."/>
            <person name="Schnell R.J."/>
            <person name="Main D."/>
            <person name="Gilbert D."/>
            <person name="Parida L."/>
            <person name="Kuhn D.N."/>
        </authorList>
    </citation>
    <scope>NUCLEOTIDE SEQUENCE [LARGE SCALE GENOMIC DNA]</scope>
    <source>
        <strain evidence="3">cv. Matina 1-6</strain>
    </source>
</reference>
<keyword evidence="3" id="KW-1185">Reference proteome</keyword>
<feature type="transmembrane region" description="Helical" evidence="1">
    <location>
        <begin position="60"/>
        <end position="81"/>
    </location>
</feature>
<keyword evidence="1" id="KW-1133">Transmembrane helix</keyword>
<evidence type="ECO:0000313" key="2">
    <source>
        <dbReference type="EMBL" id="EOX93492.1"/>
    </source>
</evidence>
<dbReference type="Gramene" id="EOX93492">
    <property type="protein sequence ID" value="EOX93492"/>
    <property type="gene ID" value="TCM_002359"/>
</dbReference>
<dbReference type="InParanoid" id="A0A061DM35"/>
<dbReference type="EMBL" id="CM001879">
    <property type="protein sequence ID" value="EOX93492.1"/>
    <property type="molecule type" value="Genomic_DNA"/>
</dbReference>
<protein>
    <submittedName>
        <fullName evidence="2">Uncharacterized protein</fullName>
    </submittedName>
</protein>
<accession>A0A061DM35</accession>
<organism evidence="2 3">
    <name type="scientific">Theobroma cacao</name>
    <name type="common">Cacao</name>
    <name type="synonym">Cocoa</name>
    <dbReference type="NCBI Taxonomy" id="3641"/>
    <lineage>
        <taxon>Eukaryota</taxon>
        <taxon>Viridiplantae</taxon>
        <taxon>Streptophyta</taxon>
        <taxon>Embryophyta</taxon>
        <taxon>Tracheophyta</taxon>
        <taxon>Spermatophyta</taxon>
        <taxon>Magnoliopsida</taxon>
        <taxon>eudicotyledons</taxon>
        <taxon>Gunneridae</taxon>
        <taxon>Pentapetalae</taxon>
        <taxon>rosids</taxon>
        <taxon>malvids</taxon>
        <taxon>Malvales</taxon>
        <taxon>Malvaceae</taxon>
        <taxon>Byttnerioideae</taxon>
        <taxon>Theobroma</taxon>
    </lineage>
</organism>
<keyword evidence="1" id="KW-0472">Membrane</keyword>
<gene>
    <name evidence="2" type="ORF">TCM_002359</name>
</gene>
<proteinExistence type="predicted"/>